<evidence type="ECO:0000313" key="8">
    <source>
        <dbReference type="EMBL" id="MEE2000831.1"/>
    </source>
</evidence>
<evidence type="ECO:0000256" key="5">
    <source>
        <dbReference type="ARBA" id="ARBA00023163"/>
    </source>
</evidence>
<evidence type="ECO:0000313" key="9">
    <source>
        <dbReference type="Proteomes" id="UP001336314"/>
    </source>
</evidence>
<dbReference type="SMART" id="SM00448">
    <property type="entry name" value="REC"/>
    <property type="match status" value="1"/>
</dbReference>
<keyword evidence="1 6" id="KW-0597">Phosphoprotein</keyword>
<dbReference type="InterPro" id="IPR001789">
    <property type="entry name" value="Sig_transdc_resp-reg_receiver"/>
</dbReference>
<dbReference type="InterPro" id="IPR011006">
    <property type="entry name" value="CheY-like_superfamily"/>
</dbReference>
<comment type="caution">
    <text evidence="8">The sequence shown here is derived from an EMBL/GenBank/DDBJ whole genome shotgun (WGS) entry which is preliminary data.</text>
</comment>
<dbReference type="InterPro" id="IPR009057">
    <property type="entry name" value="Homeodomain-like_sf"/>
</dbReference>
<proteinExistence type="predicted"/>
<gene>
    <name evidence="8" type="ORF">QWY20_05145</name>
</gene>
<keyword evidence="3" id="KW-0805">Transcription regulation</keyword>
<accession>A0ABU7J2Y0</accession>
<keyword evidence="5" id="KW-0804">Transcription</keyword>
<evidence type="ECO:0000256" key="1">
    <source>
        <dbReference type="ARBA" id="ARBA00022553"/>
    </source>
</evidence>
<dbReference type="Gene3D" id="1.10.10.60">
    <property type="entry name" value="Homeodomain-like"/>
    <property type="match status" value="1"/>
</dbReference>
<keyword evidence="9" id="KW-1185">Reference proteome</keyword>
<keyword evidence="4" id="KW-0238">DNA-binding</keyword>
<dbReference type="Pfam" id="PF02954">
    <property type="entry name" value="HTH_8"/>
    <property type="match status" value="1"/>
</dbReference>
<evidence type="ECO:0000256" key="2">
    <source>
        <dbReference type="ARBA" id="ARBA00023012"/>
    </source>
</evidence>
<evidence type="ECO:0000259" key="7">
    <source>
        <dbReference type="PROSITE" id="PS50110"/>
    </source>
</evidence>
<dbReference type="PANTHER" id="PTHR48111">
    <property type="entry name" value="REGULATOR OF RPOS"/>
    <property type="match status" value="1"/>
</dbReference>
<dbReference type="SUPFAM" id="SSF46689">
    <property type="entry name" value="Homeodomain-like"/>
    <property type="match status" value="1"/>
</dbReference>
<keyword evidence="2" id="KW-0902">Two-component regulatory system</keyword>
<name>A0ABU7J2Y0_9GAMM</name>
<reference evidence="8 9" key="1">
    <citation type="submission" date="2023-07" db="EMBL/GenBank/DDBJ databases">
        <title>Alkalimonas sp., MEB108 novel, alkaliphilic bacterium isolated from Lonar Lake, India.</title>
        <authorList>
            <person name="Joshi A."/>
            <person name="Thite S."/>
        </authorList>
    </citation>
    <scope>NUCLEOTIDE SEQUENCE [LARGE SCALE GENOMIC DNA]</scope>
    <source>
        <strain evidence="8 9">MEB108</strain>
    </source>
</reference>
<evidence type="ECO:0000256" key="6">
    <source>
        <dbReference type="PROSITE-ProRule" id="PRU00169"/>
    </source>
</evidence>
<dbReference type="Proteomes" id="UP001336314">
    <property type="component" value="Unassembled WGS sequence"/>
</dbReference>
<dbReference type="Gene3D" id="3.40.50.2300">
    <property type="match status" value="1"/>
</dbReference>
<dbReference type="PANTHER" id="PTHR48111:SF1">
    <property type="entry name" value="TWO-COMPONENT RESPONSE REGULATOR ORR33"/>
    <property type="match status" value="1"/>
</dbReference>
<evidence type="ECO:0000256" key="3">
    <source>
        <dbReference type="ARBA" id="ARBA00023015"/>
    </source>
</evidence>
<dbReference type="EMBL" id="JAUHLI010000004">
    <property type="protein sequence ID" value="MEE2000831.1"/>
    <property type="molecule type" value="Genomic_DNA"/>
</dbReference>
<dbReference type="PRINTS" id="PR01590">
    <property type="entry name" value="HTHFIS"/>
</dbReference>
<organism evidence="8 9">
    <name type="scientific">Alkalimonas cellulosilytica</name>
    <dbReference type="NCBI Taxonomy" id="3058395"/>
    <lineage>
        <taxon>Bacteria</taxon>
        <taxon>Pseudomonadati</taxon>
        <taxon>Pseudomonadota</taxon>
        <taxon>Gammaproteobacteria</taxon>
        <taxon>Alkalimonas</taxon>
    </lineage>
</organism>
<dbReference type="SUPFAM" id="SSF52172">
    <property type="entry name" value="CheY-like"/>
    <property type="match status" value="1"/>
</dbReference>
<feature type="modified residue" description="4-aspartylphosphate" evidence="6">
    <location>
        <position position="68"/>
    </location>
</feature>
<protein>
    <submittedName>
        <fullName evidence="8">Response regulator</fullName>
    </submittedName>
</protein>
<dbReference type="InterPro" id="IPR039420">
    <property type="entry name" value="WalR-like"/>
</dbReference>
<dbReference type="InterPro" id="IPR002197">
    <property type="entry name" value="HTH_Fis"/>
</dbReference>
<dbReference type="PROSITE" id="PS50110">
    <property type="entry name" value="RESPONSE_REGULATORY"/>
    <property type="match status" value="1"/>
</dbReference>
<dbReference type="Pfam" id="PF00072">
    <property type="entry name" value="Response_reg"/>
    <property type="match status" value="1"/>
</dbReference>
<sequence length="199" mass="22543">MNEQPKMNEPDRMNKPQRIKLVLVDDDAVLLRTLARRFEQTGARVVTFAEPCTCDQLIAEQADAYLLDLRFASQSGLSFIEPLRAALPNCRIVLLTGYGSIANAVQAVKLGADDYLTKPVDFQQLRQVLYGQFLLTEPDTPASEQPEPASTLSLLSPEQLEWEHIQRVLTEQDGNISQTARMLGMHRRTLQRKLLKRRP</sequence>
<feature type="domain" description="Response regulatory" evidence="7">
    <location>
        <begin position="20"/>
        <end position="133"/>
    </location>
</feature>
<evidence type="ECO:0000256" key="4">
    <source>
        <dbReference type="ARBA" id="ARBA00023125"/>
    </source>
</evidence>